<feature type="compositionally biased region" description="Basic and acidic residues" evidence="1">
    <location>
        <begin position="686"/>
        <end position="695"/>
    </location>
</feature>
<accession>A0A976QWM0</accession>
<organism evidence="2 3">
    <name type="scientific">Theileria orientalis</name>
    <dbReference type="NCBI Taxonomy" id="68886"/>
    <lineage>
        <taxon>Eukaryota</taxon>
        <taxon>Sar</taxon>
        <taxon>Alveolata</taxon>
        <taxon>Apicomplexa</taxon>
        <taxon>Aconoidasida</taxon>
        <taxon>Piroplasmida</taxon>
        <taxon>Theileriidae</taxon>
        <taxon>Theileria</taxon>
    </lineage>
</organism>
<evidence type="ECO:0000313" key="3">
    <source>
        <dbReference type="Proteomes" id="UP000244811"/>
    </source>
</evidence>
<name>A0A976QWM0_THEOR</name>
<proteinExistence type="predicted"/>
<dbReference type="Proteomes" id="UP000244811">
    <property type="component" value="Chromosome 1"/>
</dbReference>
<reference evidence="2" key="1">
    <citation type="submission" date="2022-07" db="EMBL/GenBank/DDBJ databases">
        <title>Evaluation of T. orientalis genome assembly methods using nanopore sequencing and analysis of variation between genomes.</title>
        <authorList>
            <person name="Yam J."/>
            <person name="Micallef M.L."/>
            <person name="Liu M."/>
            <person name="Djordjevic S.P."/>
            <person name="Bogema D.R."/>
            <person name="Jenkins C."/>
        </authorList>
    </citation>
    <scope>NUCLEOTIDE SEQUENCE</scope>
    <source>
        <strain evidence="2">Goon Nure</strain>
    </source>
</reference>
<protein>
    <submittedName>
        <fullName evidence="2">Uncharacterized protein</fullName>
    </submittedName>
</protein>
<evidence type="ECO:0000256" key="1">
    <source>
        <dbReference type="SAM" id="MobiDB-lite"/>
    </source>
</evidence>
<evidence type="ECO:0000313" key="2">
    <source>
        <dbReference type="EMBL" id="UKK00571.2"/>
    </source>
</evidence>
<sequence>MDSTCNMDQLHPFDTSFDSIIEYAFDYSKDENLEYFKESDNIFTFLNFLREIWTYMMDSSQCPSLKGESDYMRLPFMSNDSTRKFVSDSILKFLESHREELSPVSRESEAPSLVLSNIAQGHLLTCFKLLASFLMQKHTHSKYSIYALINLVKVLMNMVPSALDLSSSLDFLTDLVKTLSLDDCMIFGEFVVEMSDYFYNQFNDVELRQANTRIIQTCEAKLIGLVKLFETTFEQSPGDLDYSTNVFNLRFLLTHSLSTSHLGICNKQAVTTEATIVNKMGQEEWNKLERTATRTKCESISDYEIASYESVASPVRTNMPTNQIYDIKSLLSKSDKGDKGTVKSVKIPSYEVYSNYCDIYNFIQNPEIILVKTQEYVDELQKWYNNVLSHINTLTETSKMSDFDANVDVNLFEFDGGISDFVNKSMNLKFWSNFLIFSSLALQTLRVYHKKDESTAYEMLKDKCVIVLNSIDKSLWATMSKISNTAEVARTMLHKEQLWINWKMNGCKDEFNTLTEDVFTMVEDNHFSHDNESGVEDDDEEGEGEFDFVEQNNLLNTLRELEKISYEFGDEDSTIGINYVPVISDMELNKESIYWYIHDEDQIKLEMNCDQQLERKFEDYCKKLEIDEDPENDISEPEKSKHNPLFKFRFGRLFGVNHVEKFVEMSNEDIGTGSIESMRKVVKRSKKEEVEEASSKRSKKQ</sequence>
<gene>
    <name evidence="2" type="ORF">MACK_000645</name>
</gene>
<dbReference type="EMBL" id="CP056069">
    <property type="protein sequence ID" value="UKK00571.2"/>
    <property type="molecule type" value="Genomic_DNA"/>
</dbReference>
<feature type="region of interest" description="Disordered" evidence="1">
    <location>
        <begin position="674"/>
        <end position="701"/>
    </location>
</feature>
<dbReference type="AlphaFoldDB" id="A0A976QWM0"/>